<evidence type="ECO:0000259" key="1">
    <source>
        <dbReference type="Pfam" id="PF01243"/>
    </source>
</evidence>
<dbReference type="InterPro" id="IPR012349">
    <property type="entry name" value="Split_barrel_FMN-bd"/>
</dbReference>
<sequence>MAHAHAQIYASASVLDEQQARGSAAAQARRRAEAGPNDCLGPREIDYLAARDSLYLATVSADGWPYVQHRGGPPGFLHVLDPRTLLMADRPGNRQHLSAGHLQAVPRAALILVDYPTRRRLKLVAEVTLLRPDQAPAAASGLPGLDGAERLIRFDLRGYDWNCSQFITPRYRADEWLAAGPETAPACP</sequence>
<dbReference type="Pfam" id="PF01243">
    <property type="entry name" value="PNPOx_N"/>
    <property type="match status" value="1"/>
</dbReference>
<dbReference type="RefSeq" id="WP_182664335.1">
    <property type="nucleotide sequence ID" value="NZ_JACIVI010000003.1"/>
</dbReference>
<feature type="domain" description="Pyridoxamine 5'-phosphate oxidase N-terminal" evidence="1">
    <location>
        <begin position="48"/>
        <end position="136"/>
    </location>
</feature>
<protein>
    <submittedName>
        <fullName evidence="2">Pyridoxamine 5'-phosphate oxidase family protein</fullName>
    </submittedName>
</protein>
<gene>
    <name evidence="2" type="ORF">H4F90_10645</name>
</gene>
<accession>A0A839HSH2</accession>
<dbReference type="Gene3D" id="2.30.110.10">
    <property type="entry name" value="Electron Transport, Fmn-binding Protein, Chain A"/>
    <property type="match status" value="1"/>
</dbReference>
<dbReference type="PANTHER" id="PTHR42815">
    <property type="entry name" value="FAD-BINDING, PUTATIVE (AFU_ORTHOLOGUE AFUA_6G07600)-RELATED"/>
    <property type="match status" value="1"/>
</dbReference>
<dbReference type="InterPro" id="IPR011576">
    <property type="entry name" value="Pyridox_Oxase_N"/>
</dbReference>
<keyword evidence="3" id="KW-1185">Reference proteome</keyword>
<dbReference type="SUPFAM" id="SSF50475">
    <property type="entry name" value="FMN-binding split barrel"/>
    <property type="match status" value="1"/>
</dbReference>
<dbReference type="AlphaFoldDB" id="A0A839HSH2"/>
<reference evidence="2 3" key="1">
    <citation type="submission" date="2020-08" db="EMBL/GenBank/DDBJ databases">
        <title>Aquariorum lacteus gen. nov., sp. nov., a new member of the family Comamonadaceae, isolated from freshwater aquarium.</title>
        <authorList>
            <person name="Chun S.-J."/>
        </authorList>
    </citation>
    <scope>NUCLEOTIDE SEQUENCE [LARGE SCALE GENOMIC DNA]</scope>
    <source>
        <strain evidence="2 3">SJAQ100</strain>
    </source>
</reference>
<dbReference type="Proteomes" id="UP000586093">
    <property type="component" value="Unassembled WGS sequence"/>
</dbReference>
<name>A0A839HSH2_9BURK</name>
<organism evidence="2 3">
    <name type="scientific">Aquariibacter albus</name>
    <dbReference type="NCBI Taxonomy" id="2759899"/>
    <lineage>
        <taxon>Bacteria</taxon>
        <taxon>Pseudomonadati</taxon>
        <taxon>Pseudomonadota</taxon>
        <taxon>Betaproteobacteria</taxon>
        <taxon>Burkholderiales</taxon>
        <taxon>Sphaerotilaceae</taxon>
        <taxon>Aquariibacter</taxon>
    </lineage>
</organism>
<evidence type="ECO:0000313" key="2">
    <source>
        <dbReference type="EMBL" id="MBB1162440.1"/>
    </source>
</evidence>
<dbReference type="PANTHER" id="PTHR42815:SF2">
    <property type="entry name" value="FAD-BINDING, PUTATIVE (AFU_ORTHOLOGUE AFUA_6G07600)-RELATED"/>
    <property type="match status" value="1"/>
</dbReference>
<proteinExistence type="predicted"/>
<dbReference type="EMBL" id="JACIVI010000003">
    <property type="protein sequence ID" value="MBB1162440.1"/>
    <property type="molecule type" value="Genomic_DNA"/>
</dbReference>
<comment type="caution">
    <text evidence="2">The sequence shown here is derived from an EMBL/GenBank/DDBJ whole genome shotgun (WGS) entry which is preliminary data.</text>
</comment>
<evidence type="ECO:0000313" key="3">
    <source>
        <dbReference type="Proteomes" id="UP000586093"/>
    </source>
</evidence>